<feature type="chain" id="PRO_5046288668" description="YncE family protein" evidence="1">
    <location>
        <begin position="31"/>
        <end position="227"/>
    </location>
</feature>
<dbReference type="Gene3D" id="2.130.10.10">
    <property type="entry name" value="YVTN repeat-like/Quinoprotein amine dehydrogenase"/>
    <property type="match status" value="1"/>
</dbReference>
<dbReference type="RefSeq" id="WP_243554227.1">
    <property type="nucleotide sequence ID" value="NZ_CP094528.1"/>
</dbReference>
<name>A0ABY4BVM6_9MICO</name>
<feature type="signal peptide" evidence="1">
    <location>
        <begin position="1"/>
        <end position="30"/>
    </location>
</feature>
<proteinExistence type="predicted"/>
<gene>
    <name evidence="2" type="ORF">MTO99_13875</name>
</gene>
<accession>A0ABY4BVM6</accession>
<dbReference type="InterPro" id="IPR015943">
    <property type="entry name" value="WD40/YVTN_repeat-like_dom_sf"/>
</dbReference>
<evidence type="ECO:0000313" key="3">
    <source>
        <dbReference type="Proteomes" id="UP000832097"/>
    </source>
</evidence>
<evidence type="ECO:0008006" key="4">
    <source>
        <dbReference type="Google" id="ProtNLM"/>
    </source>
</evidence>
<evidence type="ECO:0000256" key="1">
    <source>
        <dbReference type="SAM" id="SignalP"/>
    </source>
</evidence>
<organism evidence="2 3">
    <name type="scientific">Agromyces larvae</name>
    <dbReference type="NCBI Taxonomy" id="2929802"/>
    <lineage>
        <taxon>Bacteria</taxon>
        <taxon>Bacillati</taxon>
        <taxon>Actinomycetota</taxon>
        <taxon>Actinomycetes</taxon>
        <taxon>Micrococcales</taxon>
        <taxon>Microbacteriaceae</taxon>
        <taxon>Agromyces</taxon>
    </lineage>
</organism>
<dbReference type="InterPro" id="IPR011045">
    <property type="entry name" value="N2O_reductase_N"/>
</dbReference>
<evidence type="ECO:0000313" key="2">
    <source>
        <dbReference type="EMBL" id="UOE43266.1"/>
    </source>
</evidence>
<dbReference type="Proteomes" id="UP000832097">
    <property type="component" value="Chromosome"/>
</dbReference>
<dbReference type="SUPFAM" id="SSF50974">
    <property type="entry name" value="Nitrous oxide reductase, N-terminal domain"/>
    <property type="match status" value="1"/>
</dbReference>
<dbReference type="EMBL" id="CP094528">
    <property type="protein sequence ID" value="UOE43266.1"/>
    <property type="molecule type" value="Genomic_DNA"/>
</dbReference>
<sequence length="227" mass="23342">MSRGRGLRFAGVVAVAAALVAAGGSLPAQADPAETFLSVPTGRYPIDVDASPDDSYTFVLDRGDGASADLRVFDASDFSLVNTITFGTSDDFNPTSVEVTPDGAQVWVSFYNPGQIRVYPTAELIAGGSPAPMIFTGGGGFVDLMAGPAGVYMYAATLHNPQYQFQIADPLAAPRTLDVTGGSRGVAVRTDGTQVYFTVHATAPNGGVQIIEVAGDGSWALASTSPA</sequence>
<keyword evidence="3" id="KW-1185">Reference proteome</keyword>
<keyword evidence="1" id="KW-0732">Signal</keyword>
<reference evidence="2 3" key="1">
    <citation type="submission" date="2022-03" db="EMBL/GenBank/DDBJ databases">
        <title>Mucilaginibacter sp. isolated from the gut of Protaetia brevitarsis seulensis larvae.</title>
        <authorList>
            <person name="Won M."/>
            <person name="Kim S.-J."/>
            <person name="Kwon S.-W."/>
        </authorList>
    </citation>
    <scope>NUCLEOTIDE SEQUENCE [LARGE SCALE GENOMIC DNA]</scope>
    <source>
        <strain evidence="2 3">CFWR-12</strain>
    </source>
</reference>
<protein>
    <recommendedName>
        <fullName evidence="4">YncE family protein</fullName>
    </recommendedName>
</protein>